<dbReference type="SMART" id="SM00906">
    <property type="entry name" value="Fungal_trans"/>
    <property type="match status" value="1"/>
</dbReference>
<dbReference type="GO" id="GO:0003700">
    <property type="term" value="F:DNA-binding transcription factor activity"/>
    <property type="evidence" value="ECO:0007669"/>
    <property type="project" value="InterPro"/>
</dbReference>
<dbReference type="EMBL" id="JAVRRT010000013">
    <property type="protein sequence ID" value="KAK5166583.1"/>
    <property type="molecule type" value="Genomic_DNA"/>
</dbReference>
<dbReference type="GeneID" id="89929460"/>
<comment type="caution">
    <text evidence="4">The sequence shown here is derived from an EMBL/GenBank/DDBJ whole genome shotgun (WGS) entry which is preliminary data.</text>
</comment>
<dbReference type="InterPro" id="IPR007219">
    <property type="entry name" value="XnlR_reg_dom"/>
</dbReference>
<feature type="region of interest" description="Disordered" evidence="2">
    <location>
        <begin position="33"/>
        <end position="55"/>
    </location>
</feature>
<evidence type="ECO:0000259" key="3">
    <source>
        <dbReference type="SMART" id="SM00906"/>
    </source>
</evidence>
<dbReference type="Pfam" id="PF04082">
    <property type="entry name" value="Fungal_trans"/>
    <property type="match status" value="1"/>
</dbReference>
<organism evidence="4 5">
    <name type="scientific">Saxophila tyrrhenica</name>
    <dbReference type="NCBI Taxonomy" id="1690608"/>
    <lineage>
        <taxon>Eukaryota</taxon>
        <taxon>Fungi</taxon>
        <taxon>Dikarya</taxon>
        <taxon>Ascomycota</taxon>
        <taxon>Pezizomycotina</taxon>
        <taxon>Dothideomycetes</taxon>
        <taxon>Dothideomycetidae</taxon>
        <taxon>Mycosphaerellales</taxon>
        <taxon>Extremaceae</taxon>
        <taxon>Saxophila</taxon>
    </lineage>
</organism>
<dbReference type="PANTHER" id="PTHR46910:SF5">
    <property type="entry name" value="ZN(II)2CYS6 TRANSCRIPTION FACTOR (EUROFUNG)"/>
    <property type="match status" value="1"/>
</dbReference>
<dbReference type="RefSeq" id="XP_064656465.1">
    <property type="nucleotide sequence ID" value="XM_064805360.1"/>
</dbReference>
<keyword evidence="1" id="KW-0539">Nucleus</keyword>
<sequence length="665" mass="72734">MSTEMQQDASAKRATSEKKIDLIGDRLVSIEKLLKQQHGRQPENENPTRSAESLLTPSSITTATASPNSSNVDATFGAATAGTHSAAASTTIEQAVGKSPGVYQDAELATALASLKDMVSQVDEAPSSTDLSSFQQERGDCAAPTEVEITQLQAHFGGSITLAFSPGLTVAELKDKCDSVFKYTTPRTTIRRLYVYGVLRFLCQERGGLDGDPAFAQRCKDLSRFFTAKIGEALGDLRMIVPATAEAAAALIMVAGSAESPYKPHLARTLSSHAASIVLSLGYHRISTMQSDPEPVRQSKILLFWMVYWVDSSFSIHLGREPVIRHYDVTVPRISHGSVLPSSFVDAFNYCIRVSSLKCQIVEQLYSPLALQQPLNDRRKRASKLMEQINEVWALREGAPASVADDIDADHVSLYILMRTSDAVSHYSTIALIQHATISSASEESPALDSARKALNLNIDAWRLYGHFPDFIWSGHCYWTLLKAPLTPFTVVFGHIIAHPFNTHDDLQLLADWVETLKQLRRFSGGMVKLHKLCDIFCKVAALYVRAKGNETSTIRSTNGAWVVNADSHMLAPQYQDHAYNNAATMDFDSDWIGQPAVNDIDQYLSTFGLAPTGTANGYGMSGGDFDPSFLNDWYQANGSLMGFLEQDLLFPEGQMGDFVPGAPG</sequence>
<name>A0AAV9P4X0_9PEZI</name>
<gene>
    <name evidence="4" type="ORF">LTR77_008126</name>
</gene>
<dbReference type="Proteomes" id="UP001337655">
    <property type="component" value="Unassembled WGS sequence"/>
</dbReference>
<feature type="domain" description="Xylanolytic transcriptional activator regulatory" evidence="3">
    <location>
        <begin position="267"/>
        <end position="338"/>
    </location>
</feature>
<evidence type="ECO:0000256" key="1">
    <source>
        <dbReference type="ARBA" id="ARBA00023242"/>
    </source>
</evidence>
<evidence type="ECO:0000313" key="4">
    <source>
        <dbReference type="EMBL" id="KAK5166583.1"/>
    </source>
</evidence>
<dbReference type="PANTHER" id="PTHR46910">
    <property type="entry name" value="TRANSCRIPTION FACTOR PDR1"/>
    <property type="match status" value="1"/>
</dbReference>
<accession>A0AAV9P4X0</accession>
<keyword evidence="5" id="KW-1185">Reference proteome</keyword>
<dbReference type="CDD" id="cd12148">
    <property type="entry name" value="fungal_TF_MHR"/>
    <property type="match status" value="1"/>
</dbReference>
<dbReference type="AlphaFoldDB" id="A0AAV9P4X0"/>
<dbReference type="GO" id="GO:0008270">
    <property type="term" value="F:zinc ion binding"/>
    <property type="evidence" value="ECO:0007669"/>
    <property type="project" value="InterPro"/>
</dbReference>
<dbReference type="InterPro" id="IPR050987">
    <property type="entry name" value="AtrR-like"/>
</dbReference>
<evidence type="ECO:0000256" key="2">
    <source>
        <dbReference type="SAM" id="MobiDB-lite"/>
    </source>
</evidence>
<reference evidence="4 5" key="1">
    <citation type="submission" date="2023-08" db="EMBL/GenBank/DDBJ databases">
        <title>Black Yeasts Isolated from many extreme environments.</title>
        <authorList>
            <person name="Coleine C."/>
            <person name="Stajich J.E."/>
            <person name="Selbmann L."/>
        </authorList>
    </citation>
    <scope>NUCLEOTIDE SEQUENCE [LARGE SCALE GENOMIC DNA]</scope>
    <source>
        <strain evidence="4 5">CCFEE 5935</strain>
    </source>
</reference>
<proteinExistence type="predicted"/>
<evidence type="ECO:0000313" key="5">
    <source>
        <dbReference type="Proteomes" id="UP001337655"/>
    </source>
</evidence>
<dbReference type="GO" id="GO:0003677">
    <property type="term" value="F:DNA binding"/>
    <property type="evidence" value="ECO:0007669"/>
    <property type="project" value="InterPro"/>
</dbReference>
<protein>
    <recommendedName>
        <fullName evidence="3">Xylanolytic transcriptional activator regulatory domain-containing protein</fullName>
    </recommendedName>
</protein>
<dbReference type="GO" id="GO:0006351">
    <property type="term" value="P:DNA-templated transcription"/>
    <property type="evidence" value="ECO:0007669"/>
    <property type="project" value="InterPro"/>
</dbReference>